<dbReference type="InterPro" id="IPR039672">
    <property type="entry name" value="MFS_2"/>
</dbReference>
<dbReference type="InterPro" id="IPR036259">
    <property type="entry name" value="MFS_trans_sf"/>
</dbReference>
<dbReference type="Gene3D" id="1.20.1250.20">
    <property type="entry name" value="MFS general substrate transporter like domains"/>
    <property type="match status" value="1"/>
</dbReference>
<feature type="transmembrane region" description="Helical" evidence="1">
    <location>
        <begin position="279"/>
        <end position="298"/>
    </location>
</feature>
<feature type="transmembrane region" description="Helical" evidence="1">
    <location>
        <begin position="192"/>
        <end position="211"/>
    </location>
</feature>
<organism evidence="2 3">
    <name type="scientific">Clostridium nitritogenes</name>
    <dbReference type="NCBI Taxonomy" id="83340"/>
    <lineage>
        <taxon>Bacteria</taxon>
        <taxon>Bacillati</taxon>
        <taxon>Bacillota</taxon>
        <taxon>Clostridia</taxon>
        <taxon>Eubacteriales</taxon>
        <taxon>Clostridiaceae</taxon>
        <taxon>Clostridium</taxon>
    </lineage>
</organism>
<keyword evidence="1" id="KW-1133">Transmembrane helix</keyword>
<gene>
    <name evidence="2" type="ORF">GCM10008916_21820</name>
</gene>
<feature type="transmembrane region" description="Helical" evidence="1">
    <location>
        <begin position="438"/>
        <end position="459"/>
    </location>
</feature>
<dbReference type="PANTHER" id="PTHR11328:SF24">
    <property type="entry name" value="MAJOR FACILITATOR SUPERFAMILY (MFS) PROFILE DOMAIN-CONTAINING PROTEIN"/>
    <property type="match status" value="1"/>
</dbReference>
<dbReference type="Pfam" id="PF13347">
    <property type="entry name" value="MFS_2"/>
    <property type="match status" value="1"/>
</dbReference>
<dbReference type="PANTHER" id="PTHR11328">
    <property type="entry name" value="MAJOR FACILITATOR SUPERFAMILY DOMAIN-CONTAINING PROTEIN"/>
    <property type="match status" value="1"/>
</dbReference>
<comment type="caution">
    <text evidence="2">The sequence shown here is derived from an EMBL/GenBank/DDBJ whole genome shotgun (WGS) entry which is preliminary data.</text>
</comment>
<feature type="transmembrane region" description="Helical" evidence="1">
    <location>
        <begin position="89"/>
        <end position="109"/>
    </location>
</feature>
<reference evidence="2 3" key="1">
    <citation type="journal article" date="2019" name="Int. J. Syst. Evol. Microbiol.">
        <title>The Global Catalogue of Microorganisms (GCM) 10K type strain sequencing project: providing services to taxonomists for standard genome sequencing and annotation.</title>
        <authorList>
            <consortium name="The Broad Institute Genomics Platform"/>
            <consortium name="The Broad Institute Genome Sequencing Center for Infectious Disease"/>
            <person name="Wu L."/>
            <person name="Ma J."/>
        </authorList>
    </citation>
    <scope>NUCLEOTIDE SEQUENCE [LARGE SCALE GENOMIC DNA]</scope>
    <source>
        <strain evidence="2 3">JCM 6485</strain>
    </source>
</reference>
<feature type="transmembrane region" description="Helical" evidence="1">
    <location>
        <begin position="393"/>
        <end position="418"/>
    </location>
</feature>
<protein>
    <submittedName>
        <fullName evidence="2">MFS transporter</fullName>
    </submittedName>
</protein>
<evidence type="ECO:0000313" key="2">
    <source>
        <dbReference type="EMBL" id="GAA0859513.1"/>
    </source>
</evidence>
<feature type="transmembrane region" description="Helical" evidence="1">
    <location>
        <begin position="115"/>
        <end position="131"/>
    </location>
</feature>
<dbReference type="RefSeq" id="WP_077229681.1">
    <property type="nucleotide sequence ID" value="NZ_BAAACO010000001.1"/>
</dbReference>
<proteinExistence type="predicted"/>
<keyword evidence="1" id="KW-0472">Membrane</keyword>
<dbReference type="Proteomes" id="UP001501764">
    <property type="component" value="Unassembled WGS sequence"/>
</dbReference>
<feature type="transmembrane region" description="Helical" evidence="1">
    <location>
        <begin position="37"/>
        <end position="56"/>
    </location>
</feature>
<accession>A0ABN1LRR2</accession>
<evidence type="ECO:0000256" key="1">
    <source>
        <dbReference type="SAM" id="Phobius"/>
    </source>
</evidence>
<dbReference type="SUPFAM" id="SSF103473">
    <property type="entry name" value="MFS general substrate transporter"/>
    <property type="match status" value="1"/>
</dbReference>
<feature type="transmembrane region" description="Helical" evidence="1">
    <location>
        <begin position="310"/>
        <end position="332"/>
    </location>
</feature>
<keyword evidence="1" id="KW-0812">Transmembrane</keyword>
<evidence type="ECO:0000313" key="3">
    <source>
        <dbReference type="Proteomes" id="UP001501764"/>
    </source>
</evidence>
<sequence>MGLDKKVNYNSAKIWQIACFAFNNTATNVIMLLMTYVSYYATGVVGLAVVLVSSLLTSMRMFDAVTDPIIGFVIDKTNTKLGKFRPMIFIGYATMTVSILTLYNTLHLFPENLKLPGFIILYAIYIIGYTFQTACTKAGQACLTNNPAQRPLFARFDGIYNLILFAVSAQYASGYIAPKYGGFTLEAMREFSLTYVIIAGIFTTLAIFAIWKKDREEFFGTGKKAPKIKFRDYISILKGNRALQMLTIAAATDKLALQTSSNSSVMIMLYGIVMGNFALYGKMSLITAIPTFIIIIFGTKYASKFGSKKALVLFTWLSMLGYTALFLILSLGDPTKISLENMGIMTILWIGTFCIAKGFTSISGGIVIPMIADCADYETYLSGRYVPGMMGTLFSFVDKIVSSFATTIIGFAVAYLGYTTSMPQATDPNIEGMFAVTMALFIGMPMLGWIASLIAMKFYPLDEEKMKEIQSKIQEIKEKDIVIESCDEELESEVVLS</sequence>
<keyword evidence="3" id="KW-1185">Reference proteome</keyword>
<dbReference type="GeneID" id="60852239"/>
<feature type="transmembrane region" description="Helical" evidence="1">
    <location>
        <begin position="152"/>
        <end position="172"/>
    </location>
</feature>
<name>A0ABN1LRR2_9CLOT</name>
<feature type="transmembrane region" description="Helical" evidence="1">
    <location>
        <begin position="344"/>
        <end position="372"/>
    </location>
</feature>
<dbReference type="EMBL" id="BAAACO010000001">
    <property type="protein sequence ID" value="GAA0859513.1"/>
    <property type="molecule type" value="Genomic_DNA"/>
</dbReference>